<dbReference type="STRING" id="44933.SAMN05660971_03043"/>
<name>A0A1M7J0X9_9GAMM</name>
<evidence type="ECO:0000313" key="2">
    <source>
        <dbReference type="Proteomes" id="UP000184123"/>
    </source>
</evidence>
<dbReference type="InterPro" id="IPR027266">
    <property type="entry name" value="TrmE/GcvT-like"/>
</dbReference>
<dbReference type="Pfam" id="PF04268">
    <property type="entry name" value="SoxG"/>
    <property type="match status" value="1"/>
</dbReference>
<dbReference type="EMBL" id="FRCA01000008">
    <property type="protein sequence ID" value="SHM46107.1"/>
    <property type="molecule type" value="Genomic_DNA"/>
</dbReference>
<dbReference type="SUPFAM" id="SSF103025">
    <property type="entry name" value="Folate-binding domain"/>
    <property type="match status" value="1"/>
</dbReference>
<accession>A0A1M7J0X9</accession>
<sequence>MPDPQPRKVPGPAPSTVVEGTPATALAGVSNILRNGLGMEVDAPQQILALQGMSPALLDELLDELLDGSEGELHQHQHQHQHQHGYWLASGPQRGMLVLESRASSALVERLQQDAGLMVTDVSHGWCRLRLSGGAVRALLQGDISAELSIHAWPPGQGLATAYRGVAILLYGRAEADIELFVQRSLARSVWQWLEDAIEGANHGLELEPSTTGTGLATTISAEKVANEDRGGLR</sequence>
<gene>
    <name evidence="1" type="ORF">SAMN05660971_03043</name>
</gene>
<dbReference type="Gene3D" id="3.30.1360.120">
    <property type="entry name" value="Probable tRNA modification gtpase trme, domain 1"/>
    <property type="match status" value="1"/>
</dbReference>
<organism evidence="1 2">
    <name type="scientific">Halomonas cupida</name>
    <dbReference type="NCBI Taxonomy" id="44933"/>
    <lineage>
        <taxon>Bacteria</taxon>
        <taxon>Pseudomonadati</taxon>
        <taxon>Pseudomonadota</taxon>
        <taxon>Gammaproteobacteria</taxon>
        <taxon>Oceanospirillales</taxon>
        <taxon>Halomonadaceae</taxon>
        <taxon>Halomonas</taxon>
    </lineage>
</organism>
<dbReference type="Proteomes" id="UP000184123">
    <property type="component" value="Unassembled WGS sequence"/>
</dbReference>
<dbReference type="InterPro" id="IPR007375">
    <property type="entry name" value="SoxG"/>
</dbReference>
<evidence type="ECO:0000313" key="1">
    <source>
        <dbReference type="EMBL" id="SHM46107.1"/>
    </source>
</evidence>
<protein>
    <submittedName>
        <fullName evidence="1">Sarcosine oxidase, gamma subunit family, heterotetrameric form</fullName>
    </submittedName>
</protein>
<proteinExistence type="predicted"/>
<dbReference type="RefSeq" id="WP_159438898.1">
    <property type="nucleotide sequence ID" value="NZ_BJXU01000085.1"/>
</dbReference>
<dbReference type="AlphaFoldDB" id="A0A1M7J0X9"/>
<reference evidence="1 2" key="1">
    <citation type="submission" date="2016-11" db="EMBL/GenBank/DDBJ databases">
        <authorList>
            <person name="Jaros S."/>
            <person name="Januszkiewicz K."/>
            <person name="Wedrychowicz H."/>
        </authorList>
    </citation>
    <scope>NUCLEOTIDE SEQUENCE [LARGE SCALE GENOMIC DNA]</scope>
    <source>
        <strain evidence="1 2">DSM 4740</strain>
    </source>
</reference>